<name>D7CKU1_SYNLT</name>
<dbReference type="Proteomes" id="UP000000378">
    <property type="component" value="Chromosome"/>
</dbReference>
<dbReference type="RefSeq" id="WP_013174728.1">
    <property type="nucleotide sequence ID" value="NC_014220.1"/>
</dbReference>
<sequence length="212" mass="24696">MVIIWSLVGLSLILFLFMDIEVAAKYLENNDESGLFLEVFYLNRMFKKEYSYKDLELGFGRLLPWFDVTKEVESPKGKELWAERGRLGLVDLKEYYGKIRFFLAGLDRWPGLKRFYFRTILIKRFEWHTEIGGEEPMETGIKAGLCWGVKGCLVSYITWIFPVRRIHVHVSPRFDTSLFKTVLTCDIQLKVIHVLITMGLIKRLNAGTTLSA</sequence>
<dbReference type="eggNOG" id="ENOG5030937">
    <property type="taxonomic scope" value="Bacteria"/>
</dbReference>
<evidence type="ECO:0008006" key="3">
    <source>
        <dbReference type="Google" id="ProtNLM"/>
    </source>
</evidence>
<dbReference type="EMBL" id="CP002048">
    <property type="protein sequence ID" value="ADI01326.1"/>
    <property type="molecule type" value="Genomic_DNA"/>
</dbReference>
<dbReference type="Pfam" id="PF11167">
    <property type="entry name" value="DUF2953"/>
    <property type="match status" value="1"/>
</dbReference>
<evidence type="ECO:0000313" key="1">
    <source>
        <dbReference type="EMBL" id="ADI01326.1"/>
    </source>
</evidence>
<dbReference type="InterPro" id="IPR021338">
    <property type="entry name" value="DUF2953"/>
</dbReference>
<reference evidence="2" key="1">
    <citation type="journal article" date="2010" name="Stand. Genomic Sci.">
        <title>Complete genome sequence of Syntrophothermus lipocalidus type strain (TGB-C1T).</title>
        <authorList>
            <consortium name="US DOE Joint Genome Institute (JGI-PGF)"/>
            <person name="Djao O."/>
            <person name="Zhang X."/>
            <person name="Lucas S."/>
            <person name="Lapidus A."/>
            <person name="Glavina Del Rio T."/>
            <person name="Nolan M."/>
            <person name="Tice H."/>
            <person name="Cheng J."/>
            <person name="Han C."/>
            <person name="Tapia R."/>
            <person name="Goodwin L."/>
            <person name="Pitluck S."/>
            <person name="Liolios K."/>
            <person name="Ivanova N."/>
            <person name="Mavromatis K."/>
            <person name="Mikhailova N."/>
            <person name="Ovchinnikova G."/>
            <person name="Pati A."/>
            <person name="Brambilla E."/>
            <person name="Chen A."/>
            <person name="Palaniappan K."/>
            <person name="Land M."/>
            <person name="Hauser L."/>
            <person name="Chang Y."/>
            <person name="Jeffries C."/>
            <person name="Rohde M."/>
            <person name="Sikorski J."/>
            <person name="Spring S."/>
            <person name="Goker M."/>
            <person name="Detter J."/>
            <person name="Woyke T."/>
            <person name="Bristow J."/>
            <person name="Eisen J."/>
            <person name="Markowitz V."/>
            <person name="Hugenholtz P."/>
            <person name="Kyrpides N."/>
            <person name="Klenk H."/>
        </authorList>
    </citation>
    <scope>NUCLEOTIDE SEQUENCE [LARGE SCALE GENOMIC DNA]</scope>
    <source>
        <strain evidence="2">DSM 12680 / TGB-C1</strain>
    </source>
</reference>
<accession>D7CKU1</accession>
<gene>
    <name evidence="1" type="ordered locus">Slip_0542</name>
</gene>
<evidence type="ECO:0000313" key="2">
    <source>
        <dbReference type="Proteomes" id="UP000000378"/>
    </source>
</evidence>
<keyword evidence="2" id="KW-1185">Reference proteome</keyword>
<dbReference type="KEGG" id="slp:Slip_0542"/>
<reference evidence="1 2" key="2">
    <citation type="journal article" date="2010" name="Stand. Genomic Sci.">
        <title>Complete genome sequence of Syntrophothermus lipocalidus type strain (TGB-C1).</title>
        <authorList>
            <person name="Djao O.D."/>
            <person name="Zhang X."/>
            <person name="Lucas S."/>
            <person name="Lapidus A."/>
            <person name="Del Rio T.G."/>
            <person name="Nolan M."/>
            <person name="Tice H."/>
            <person name="Cheng J.F."/>
            <person name="Han C."/>
            <person name="Tapia R."/>
            <person name="Goodwin L."/>
            <person name="Pitluck S."/>
            <person name="Liolios K."/>
            <person name="Ivanova N."/>
            <person name="Mavromatis K."/>
            <person name="Mikhailova N."/>
            <person name="Ovchinnikova G."/>
            <person name="Pati A."/>
            <person name="Brambilla E."/>
            <person name="Chen A."/>
            <person name="Palaniappan K."/>
            <person name="Land M."/>
            <person name="Hauser L."/>
            <person name="Chang Y.J."/>
            <person name="Jeffries C.D."/>
            <person name="Rohde M."/>
            <person name="Sikorski J."/>
            <person name="Spring S."/>
            <person name="Goker M."/>
            <person name="Detter J.C."/>
            <person name="Woyke T."/>
            <person name="Bristow J."/>
            <person name="Eisen J.A."/>
            <person name="Markowitz V."/>
            <person name="Hugenholtz P."/>
            <person name="Kyrpides N.C."/>
            <person name="Klenk H.P."/>
        </authorList>
    </citation>
    <scope>NUCLEOTIDE SEQUENCE [LARGE SCALE GENOMIC DNA]</scope>
    <source>
        <strain evidence="2">DSM 12680 / TGB-C1</strain>
    </source>
</reference>
<proteinExistence type="predicted"/>
<dbReference type="HOGENOM" id="CLU_1299216_0_0_9"/>
<organism evidence="1 2">
    <name type="scientific">Syntrophothermus lipocalidus (strain DSM 12680 / TGB-C1)</name>
    <dbReference type="NCBI Taxonomy" id="643648"/>
    <lineage>
        <taxon>Bacteria</taxon>
        <taxon>Bacillati</taxon>
        <taxon>Bacillota</taxon>
        <taxon>Clostridia</taxon>
        <taxon>Eubacteriales</taxon>
        <taxon>Syntrophomonadaceae</taxon>
        <taxon>Syntrophothermus</taxon>
    </lineage>
</organism>
<protein>
    <recommendedName>
        <fullName evidence="3">DUF2953 domain-containing protein</fullName>
    </recommendedName>
</protein>
<dbReference type="STRING" id="643648.Slip_0542"/>
<dbReference type="AlphaFoldDB" id="D7CKU1"/>